<evidence type="ECO:0000313" key="2">
    <source>
        <dbReference type="Proteomes" id="UP000422744"/>
    </source>
</evidence>
<sequence length="723" mass="82389">MHNNGENIGLVRSLLDGEYQKFEERFESFLDQCPSFLHSVGKDRFFPAFFFGMFATAFDSDIAKDSERIFFRFDNDPDNPRKGNLKVAILTEDRNGRQIVRCYTIADRTNSIGSRFSEEEKQWVERKLQGDGTKRRKLELEWEEYKIFVWAENLGEDEKEEAIRCKRFSEDEAFTQDSASLCDGFEEVVRTMQQGNLSNLLGRLASNNADYVFATIRNVFNYIIDIYNRYNHVLDFNGKESDYHGFLSGFLMNFRYRHTAGIYLELFVGGGYTDITFLIRGVDRLRDSVPIIIELKAGGESADQALEQAENYVIRCPVSSISIHTSSGSAVCVGLNFDLDEDQRLRLSTQDFLDKGSSLLERLFNGSVDEIRENVRNYLLYPSFGVPAVPDVRGTNSRVFSYTTGFAFAKKRIMVAGGNWVDVTKYLFNYHDNDKMLGPQGRVAQVNVRDRALTMVLRALWQGEERIIVLDVRHALAHQFPIQGLDLSRWPDARVYEVACTLNPRRRDEDDLGLAVDVTPFQSPADYLQSKGNQSFQGELLTIGGVSNIHSTANVMMNTGWQDINRHKALFQAISKVLFTLKWVVNRNNAREVGFHSVLHGLFYTCDNPARIIIEFQLGGGEKIDLVLLRSAESRGGVHPIAKELKFADDYELQSKIQEANNQLNSYLQCRGYKRITDGDTVVLSYAIWNDRAQRPDTLISVKDVLRIKDNLGHSSADDLPGR</sequence>
<proteinExistence type="predicted"/>
<evidence type="ECO:0000313" key="1">
    <source>
        <dbReference type="EMBL" id="QGT16272.1"/>
    </source>
</evidence>
<evidence type="ECO:0008006" key="3">
    <source>
        <dbReference type="Google" id="ProtNLM"/>
    </source>
</evidence>
<gene>
    <name evidence="1" type="ORF">E0495_03235</name>
</gene>
<dbReference type="Proteomes" id="UP000422744">
    <property type="component" value="Chromosome"/>
</dbReference>
<name>A0A6I6CPC1_WOLPI</name>
<dbReference type="EMBL" id="CP037426">
    <property type="protein sequence ID" value="QGT16272.1"/>
    <property type="molecule type" value="Genomic_DNA"/>
</dbReference>
<organism evidence="1 2">
    <name type="scientific">Wolbachia pipientis</name>
    <dbReference type="NCBI Taxonomy" id="955"/>
    <lineage>
        <taxon>Bacteria</taxon>
        <taxon>Pseudomonadati</taxon>
        <taxon>Pseudomonadota</taxon>
        <taxon>Alphaproteobacteria</taxon>
        <taxon>Rickettsiales</taxon>
        <taxon>Anaplasmataceae</taxon>
        <taxon>Wolbachieae</taxon>
        <taxon>Wolbachia</taxon>
    </lineage>
</organism>
<accession>A0A6I6CPC1</accession>
<dbReference type="RefSeq" id="WP_155968908.1">
    <property type="nucleotide sequence ID" value="NZ_CP037426.1"/>
</dbReference>
<reference evidence="1 2" key="1">
    <citation type="submission" date="2019-03" db="EMBL/GenBank/DDBJ databases">
        <title>Wolbachia endosymbiont of Haematobia irritans wIrr.</title>
        <authorList>
            <person name="Parry R.H."/>
            <person name="Asgari S."/>
        </authorList>
    </citation>
    <scope>NUCLEOTIDE SEQUENCE [LARGE SCALE GENOMIC DNA]</scope>
    <source>
        <strain evidence="2">wIrr</strain>
    </source>
</reference>
<protein>
    <recommendedName>
        <fullName evidence="3">PD-(D/E)XK nuclease superfamily protein</fullName>
    </recommendedName>
</protein>
<dbReference type="AlphaFoldDB" id="A0A6I6CPC1"/>